<dbReference type="InterPro" id="IPR022742">
    <property type="entry name" value="Hydrolase_4"/>
</dbReference>
<dbReference type="PANTHER" id="PTHR11614">
    <property type="entry name" value="PHOSPHOLIPASE-RELATED"/>
    <property type="match status" value="1"/>
</dbReference>
<dbReference type="InterPro" id="IPR029058">
    <property type="entry name" value="AB_hydrolase_fold"/>
</dbReference>
<dbReference type="Pfam" id="PF12146">
    <property type="entry name" value="Hydrolase_4"/>
    <property type="match status" value="1"/>
</dbReference>
<proteinExistence type="predicted"/>
<dbReference type="Proteomes" id="UP000070646">
    <property type="component" value="Unassembled WGS sequence"/>
</dbReference>
<keyword evidence="2" id="KW-0378">Hydrolase</keyword>
<dbReference type="EMBL" id="LRPU01000088">
    <property type="protein sequence ID" value="KXA11197.1"/>
    <property type="molecule type" value="Genomic_DNA"/>
</dbReference>
<dbReference type="PATRIC" id="fig|1502.174.peg.1835"/>
<dbReference type="AlphaFoldDB" id="A0A133N4F7"/>
<evidence type="ECO:0000313" key="2">
    <source>
        <dbReference type="EMBL" id="KXA11197.1"/>
    </source>
</evidence>
<comment type="caution">
    <text evidence="2">The sequence shown here is derived from an EMBL/GenBank/DDBJ whole genome shotgun (WGS) entry which is preliminary data.</text>
</comment>
<organism evidence="2 3">
    <name type="scientific">Clostridium perfringens</name>
    <dbReference type="NCBI Taxonomy" id="1502"/>
    <lineage>
        <taxon>Bacteria</taxon>
        <taxon>Bacillati</taxon>
        <taxon>Bacillota</taxon>
        <taxon>Clostridia</taxon>
        <taxon>Eubacteriales</taxon>
        <taxon>Clostridiaceae</taxon>
        <taxon>Clostridium</taxon>
    </lineage>
</organism>
<evidence type="ECO:0000313" key="3">
    <source>
        <dbReference type="Proteomes" id="UP000070646"/>
    </source>
</evidence>
<reference evidence="2 3" key="1">
    <citation type="submission" date="2016-01" db="EMBL/GenBank/DDBJ databases">
        <authorList>
            <person name="Oliw E.H."/>
        </authorList>
    </citation>
    <scope>NUCLEOTIDE SEQUENCE [LARGE SCALE GENOMIC DNA]</scope>
    <source>
        <strain evidence="2 3">MJR7757A</strain>
    </source>
</reference>
<dbReference type="SUPFAM" id="SSF53474">
    <property type="entry name" value="alpha/beta-Hydrolases"/>
    <property type="match status" value="1"/>
</dbReference>
<dbReference type="Gene3D" id="3.40.50.1820">
    <property type="entry name" value="alpha/beta hydrolase"/>
    <property type="match status" value="1"/>
</dbReference>
<gene>
    <name evidence="2" type="ORF">HMPREF3222_01821</name>
</gene>
<dbReference type="InterPro" id="IPR051044">
    <property type="entry name" value="MAG_DAG_Lipase"/>
</dbReference>
<protein>
    <submittedName>
        <fullName evidence="2">Hydrolase, alpha/beta domain protein</fullName>
    </submittedName>
</protein>
<evidence type="ECO:0000259" key="1">
    <source>
        <dbReference type="Pfam" id="PF12146"/>
    </source>
</evidence>
<accession>A0A133N4F7</accession>
<feature type="domain" description="Serine aminopeptidase S33" evidence="1">
    <location>
        <begin position="27"/>
        <end position="292"/>
    </location>
</feature>
<sequence length="308" mass="35524">MGLRENFIFKDDEGLELQGYKWSNGEEFKAIVHILHGMTEDAIRYDEFAEKLVDAGFLVYAHDHRGHGFTAKDLDSLGYQAENDGFQWMIDDAKTLIESSKEKHKGYKIILFGHSMGSFVSQRLVQEYNDLVDVLILSGTNGEPDKLAPLGEFVAQVEMSLKGREHKSKLMDKLIFGGFNKNFKPNRTDFDWLCSVESEVDKYIENERYGFICSSSFYYDLLRGVRSIHKAENMNRINKEMPIYIFGGDKDPVGNFGKGVINLKDKLEEVGVKNIEYKLYENGRHEMLNEKNKVEVMEDTIQWLLKNI</sequence>
<name>A0A133N4F7_CLOPF</name>
<dbReference type="GO" id="GO:0016787">
    <property type="term" value="F:hydrolase activity"/>
    <property type="evidence" value="ECO:0007669"/>
    <property type="project" value="UniProtKB-KW"/>
</dbReference>